<accession>A0AAE1C548</accession>
<evidence type="ECO:0000313" key="3">
    <source>
        <dbReference type="EMBL" id="KAK3678468.1"/>
    </source>
</evidence>
<comment type="caution">
    <text evidence="3">The sequence shown here is derived from an EMBL/GenBank/DDBJ whole genome shotgun (WGS) entry which is preliminary data.</text>
</comment>
<keyword evidence="2" id="KW-1133">Transmembrane helix</keyword>
<reference evidence="3" key="1">
    <citation type="submission" date="2023-07" db="EMBL/GenBank/DDBJ databases">
        <title>Black Yeasts Isolated from many extreme environments.</title>
        <authorList>
            <person name="Coleine C."/>
            <person name="Stajich J.E."/>
            <person name="Selbmann L."/>
        </authorList>
    </citation>
    <scope>NUCLEOTIDE SEQUENCE</scope>
    <source>
        <strain evidence="3">CCFEE 5485</strain>
    </source>
</reference>
<gene>
    <name evidence="3" type="ORF">LTR78_001765</name>
</gene>
<feature type="transmembrane region" description="Helical" evidence="2">
    <location>
        <begin position="277"/>
        <end position="301"/>
    </location>
</feature>
<evidence type="ECO:0000313" key="4">
    <source>
        <dbReference type="Proteomes" id="UP001274830"/>
    </source>
</evidence>
<dbReference type="AlphaFoldDB" id="A0AAE1C548"/>
<proteinExistence type="predicted"/>
<name>A0AAE1C548_9PEZI</name>
<evidence type="ECO:0000256" key="1">
    <source>
        <dbReference type="SAM" id="MobiDB-lite"/>
    </source>
</evidence>
<feature type="region of interest" description="Disordered" evidence="1">
    <location>
        <begin position="344"/>
        <end position="373"/>
    </location>
</feature>
<evidence type="ECO:0000256" key="2">
    <source>
        <dbReference type="SAM" id="Phobius"/>
    </source>
</evidence>
<keyword evidence="2" id="KW-0812">Transmembrane</keyword>
<protein>
    <submittedName>
        <fullName evidence="3">Uncharacterized protein</fullName>
    </submittedName>
</protein>
<keyword evidence="2" id="KW-0472">Membrane</keyword>
<keyword evidence="4" id="KW-1185">Reference proteome</keyword>
<dbReference type="EMBL" id="JAUTXT010000004">
    <property type="protein sequence ID" value="KAK3678468.1"/>
    <property type="molecule type" value="Genomic_DNA"/>
</dbReference>
<organism evidence="3 4">
    <name type="scientific">Recurvomyces mirabilis</name>
    <dbReference type="NCBI Taxonomy" id="574656"/>
    <lineage>
        <taxon>Eukaryota</taxon>
        <taxon>Fungi</taxon>
        <taxon>Dikarya</taxon>
        <taxon>Ascomycota</taxon>
        <taxon>Pezizomycotina</taxon>
        <taxon>Dothideomycetes</taxon>
        <taxon>Dothideomycetidae</taxon>
        <taxon>Mycosphaerellales</taxon>
        <taxon>Teratosphaeriaceae</taxon>
        <taxon>Recurvomyces</taxon>
    </lineage>
</organism>
<sequence>MTAQCTPITQQCLPNVQWPTFADNADNTAYFNCSSGFQGNFSFPGAAQSVDADSSDSSGGADVNTNSLNPTIGMSFASDANLTRRIGAYNPLLSNISIDSVSALRGSNLSYEYIQPQNPSYFGAWAAGFPTYTAFLNNQTAPMSNVLLNDSRIYRSPSTGNTYWVLPCSATVHEFNYTRVNGSISDISHRPASPEMAALFAAPFAVDGIAVARQQLVLSAIEASTAYGMQSLADRFATNWVTAALDLSTAVMQKDNALVGQSRTFTGPVARVPMLPLYLLLTLKALYVVAVILLAMGAYCFTHPAETELIKEQLSANGLAAAHFDDPGILQKNASSTLEEVLLPTPTIPDEKTGGATRGSSGKEGEEPVPGVTKTVTGLDEMTEKRVGLVARADGAWRFAVIANGMWNGIKPIAVDLIGIEAKNGNLAQAGDLITAWRK</sequence>
<dbReference type="Proteomes" id="UP001274830">
    <property type="component" value="Unassembled WGS sequence"/>
</dbReference>